<evidence type="ECO:0000313" key="2">
    <source>
        <dbReference type="EMBL" id="SKC31426.1"/>
    </source>
</evidence>
<proteinExistence type="predicted"/>
<feature type="transmembrane region" description="Helical" evidence="1">
    <location>
        <begin position="16"/>
        <end position="34"/>
    </location>
</feature>
<name>A0A1T5HXK7_9GAMM</name>
<reference evidence="2 3" key="1">
    <citation type="submission" date="2017-02" db="EMBL/GenBank/DDBJ databases">
        <authorList>
            <person name="Peterson S.W."/>
        </authorList>
    </citation>
    <scope>NUCLEOTIDE SEQUENCE [LARGE SCALE GENOMIC DNA]</scope>
    <source>
        <strain evidence="3">type strain: NCCB 100098</strain>
    </source>
</reference>
<evidence type="ECO:0000256" key="1">
    <source>
        <dbReference type="SAM" id="Phobius"/>
    </source>
</evidence>
<keyword evidence="1" id="KW-0472">Membrane</keyword>
<dbReference type="EMBL" id="FUZI01000001">
    <property type="protein sequence ID" value="SKC31426.1"/>
    <property type="molecule type" value="Genomic_DNA"/>
</dbReference>
<accession>A0A1T5HXK7</accession>
<keyword evidence="1" id="KW-1133">Transmembrane helix</keyword>
<keyword evidence="1" id="KW-0812">Transmembrane</keyword>
<sequence>MHFARLYINYIRIKDINIMTMAVMDIISGYFIYITKK</sequence>
<dbReference type="Proteomes" id="UP000189966">
    <property type="component" value="Unassembled WGS sequence"/>
</dbReference>
<protein>
    <submittedName>
        <fullName evidence="2">Uncharacterized protein</fullName>
    </submittedName>
</protein>
<evidence type="ECO:0000313" key="3">
    <source>
        <dbReference type="Proteomes" id="UP000189966"/>
    </source>
</evidence>
<dbReference type="AlphaFoldDB" id="A0A1T5HXK7"/>
<gene>
    <name evidence="2" type="ORF">CZ809_00904</name>
</gene>
<organism evidence="2 3">
    <name type="scientific">Photobacterium piscicola</name>
    <dbReference type="NCBI Taxonomy" id="1378299"/>
    <lineage>
        <taxon>Bacteria</taxon>
        <taxon>Pseudomonadati</taxon>
        <taxon>Pseudomonadota</taxon>
        <taxon>Gammaproteobacteria</taxon>
        <taxon>Vibrionales</taxon>
        <taxon>Vibrionaceae</taxon>
        <taxon>Photobacterium</taxon>
    </lineage>
</organism>